<dbReference type="Gene3D" id="3.40.630.10">
    <property type="entry name" value="Zn peptidases"/>
    <property type="match status" value="1"/>
</dbReference>
<evidence type="ECO:0000256" key="5">
    <source>
        <dbReference type="ARBA" id="ARBA00011921"/>
    </source>
</evidence>
<sequence length="398" mass="41502">MRVNTSFEDDVLELITEADLVSLTAALIAAAGENPGGTEDATVKVLEAFCLGAGLVTATESVAPERPNFTAVLPGGSSPGLLFLGHSDVVPAGDGWEHPPFEPYERDGRLYGRGSTDMKGGLAAVAVALKALKEAGVELPGAVMFACTVDEEDLGIGIREYTRVHAGDANFSGCIVAEPTDLGTVIGCRGDSYIELAIQGKSAHSGRPADGRNAIDAAARIIELLREDHRELQMHQDPLLGAGSWNVGLIRGGSGTSMVAGECTVSLDRRLMPDDDAGAILAALQQRIIDAGISRDGISVSAWVSMEMPGFRTAEDHPLVRDAVAALADCGFESGIGGWTAACDGGFIARDFGVPTIVMGPGGLNDQAHQVNESVSISELVTAARAYALLCLRHRPDQ</sequence>
<keyword evidence="8" id="KW-0378">Hydrolase</keyword>
<dbReference type="Pfam" id="PF01546">
    <property type="entry name" value="Peptidase_M20"/>
    <property type="match status" value="1"/>
</dbReference>
<dbReference type="SUPFAM" id="SSF55031">
    <property type="entry name" value="Bacterial exopeptidase dimerisation domain"/>
    <property type="match status" value="1"/>
</dbReference>
<dbReference type="EC" id="3.5.1.18" evidence="5"/>
<evidence type="ECO:0000256" key="7">
    <source>
        <dbReference type="ARBA" id="ARBA00022723"/>
    </source>
</evidence>
<dbReference type="STRING" id="1338436.LK10_05720"/>
<dbReference type="AlphaFoldDB" id="A0A0B2AL67"/>
<evidence type="ECO:0000313" key="14">
    <source>
        <dbReference type="Proteomes" id="UP000030982"/>
    </source>
</evidence>
<dbReference type="InterPro" id="IPR036264">
    <property type="entry name" value="Bact_exopeptidase_dim_dom"/>
</dbReference>
<evidence type="ECO:0000256" key="11">
    <source>
        <dbReference type="ARBA" id="ARBA00051301"/>
    </source>
</evidence>
<dbReference type="GO" id="GO:0009014">
    <property type="term" value="F:succinyl-diaminopimelate desuccinylase activity"/>
    <property type="evidence" value="ECO:0007669"/>
    <property type="project" value="UniProtKB-EC"/>
</dbReference>
<feature type="domain" description="Peptidase M20 dimerisation" evidence="12">
    <location>
        <begin position="190"/>
        <end position="289"/>
    </location>
</feature>
<comment type="cofactor">
    <cofactor evidence="1">
        <name>Co(2+)</name>
        <dbReference type="ChEBI" id="CHEBI:48828"/>
    </cofactor>
</comment>
<evidence type="ECO:0000256" key="2">
    <source>
        <dbReference type="ARBA" id="ARBA00001947"/>
    </source>
</evidence>
<dbReference type="InterPro" id="IPR001261">
    <property type="entry name" value="ArgE/DapE_CS"/>
</dbReference>
<evidence type="ECO:0000256" key="3">
    <source>
        <dbReference type="ARBA" id="ARBA00005130"/>
    </source>
</evidence>
<dbReference type="CDD" id="cd08659">
    <property type="entry name" value="M20_ArgE_DapE-like"/>
    <property type="match status" value="1"/>
</dbReference>
<organism evidence="13 14">
    <name type="scientific">Sinomonas humi</name>
    <dbReference type="NCBI Taxonomy" id="1338436"/>
    <lineage>
        <taxon>Bacteria</taxon>
        <taxon>Bacillati</taxon>
        <taxon>Actinomycetota</taxon>
        <taxon>Actinomycetes</taxon>
        <taxon>Micrococcales</taxon>
        <taxon>Micrococcaceae</taxon>
        <taxon>Sinomonas</taxon>
    </lineage>
</organism>
<dbReference type="OrthoDB" id="7055905at2"/>
<dbReference type="PROSITE" id="PS00758">
    <property type="entry name" value="ARGE_DAPE_CPG2_1"/>
    <property type="match status" value="1"/>
</dbReference>
<evidence type="ECO:0000256" key="4">
    <source>
        <dbReference type="ARBA" id="ARBA00006247"/>
    </source>
</evidence>
<keyword evidence="9" id="KW-0862">Zinc</keyword>
<evidence type="ECO:0000256" key="10">
    <source>
        <dbReference type="ARBA" id="ARBA00023285"/>
    </source>
</evidence>
<evidence type="ECO:0000256" key="9">
    <source>
        <dbReference type="ARBA" id="ARBA00022833"/>
    </source>
</evidence>
<comment type="similarity">
    <text evidence="4">Belongs to the peptidase M20A family.</text>
</comment>
<dbReference type="SUPFAM" id="SSF53187">
    <property type="entry name" value="Zn-dependent exopeptidases"/>
    <property type="match status" value="1"/>
</dbReference>
<dbReference type="GO" id="GO:0009089">
    <property type="term" value="P:lysine biosynthetic process via diaminopimelate"/>
    <property type="evidence" value="ECO:0007669"/>
    <property type="project" value="UniProtKB-UniPathway"/>
</dbReference>
<evidence type="ECO:0000256" key="6">
    <source>
        <dbReference type="ARBA" id="ARBA00016853"/>
    </source>
</evidence>
<gene>
    <name evidence="13" type="ORF">LK10_05720</name>
</gene>
<evidence type="ECO:0000256" key="8">
    <source>
        <dbReference type="ARBA" id="ARBA00022801"/>
    </source>
</evidence>
<dbReference type="InterPro" id="IPR002933">
    <property type="entry name" value="Peptidase_M20"/>
</dbReference>
<comment type="pathway">
    <text evidence="3">Amino-acid biosynthesis; L-lysine biosynthesis via DAP pathway; LL-2,6-diaminopimelate from (S)-tetrahydrodipicolinate (succinylase route): step 3/3.</text>
</comment>
<comment type="cofactor">
    <cofactor evidence="2">
        <name>Zn(2+)</name>
        <dbReference type="ChEBI" id="CHEBI:29105"/>
    </cofactor>
</comment>
<evidence type="ECO:0000256" key="1">
    <source>
        <dbReference type="ARBA" id="ARBA00001941"/>
    </source>
</evidence>
<dbReference type="NCBIfam" id="TIGR01910">
    <property type="entry name" value="DapE-ArgE"/>
    <property type="match status" value="1"/>
</dbReference>
<keyword evidence="7" id="KW-0479">Metal-binding</keyword>
<comment type="catalytic activity">
    <reaction evidence="11">
        <text>N-succinyl-(2S,6S)-2,6-diaminopimelate + H2O = (2S,6S)-2,6-diaminopimelate + succinate</text>
        <dbReference type="Rhea" id="RHEA:22608"/>
        <dbReference type="ChEBI" id="CHEBI:15377"/>
        <dbReference type="ChEBI" id="CHEBI:30031"/>
        <dbReference type="ChEBI" id="CHEBI:57609"/>
        <dbReference type="ChEBI" id="CHEBI:58087"/>
        <dbReference type="EC" id="3.5.1.18"/>
    </reaction>
</comment>
<protein>
    <recommendedName>
        <fullName evidence="6">Probable succinyl-diaminopimelate desuccinylase</fullName>
        <ecNumber evidence="5">3.5.1.18</ecNumber>
    </recommendedName>
</protein>
<evidence type="ECO:0000313" key="13">
    <source>
        <dbReference type="EMBL" id="KHL04395.1"/>
    </source>
</evidence>
<keyword evidence="14" id="KW-1185">Reference proteome</keyword>
<dbReference type="Pfam" id="PF07687">
    <property type="entry name" value="M20_dimer"/>
    <property type="match status" value="1"/>
</dbReference>
<dbReference type="InterPro" id="IPR010182">
    <property type="entry name" value="ArgE/DapE"/>
</dbReference>
<dbReference type="InterPro" id="IPR011650">
    <property type="entry name" value="Peptidase_M20_dimer"/>
</dbReference>
<name>A0A0B2AL67_9MICC</name>
<dbReference type="UniPathway" id="UPA00034">
    <property type="reaction ID" value="UER00021"/>
</dbReference>
<proteinExistence type="inferred from homology"/>
<dbReference type="PANTHER" id="PTHR43808">
    <property type="entry name" value="ACETYLORNITHINE DEACETYLASE"/>
    <property type="match status" value="1"/>
</dbReference>
<keyword evidence="10" id="KW-0170">Cobalt</keyword>
<evidence type="ECO:0000259" key="12">
    <source>
        <dbReference type="Pfam" id="PF07687"/>
    </source>
</evidence>
<reference evidence="13 14" key="1">
    <citation type="submission" date="2014-09" db="EMBL/GenBank/DDBJ databases">
        <title>Genome sequence of Sinomonas sp. MUSC 117.</title>
        <authorList>
            <person name="Lee L.-H."/>
        </authorList>
    </citation>
    <scope>NUCLEOTIDE SEQUENCE [LARGE SCALE GENOMIC DNA]</scope>
    <source>
        <strain evidence="13 14">MUSC 117</strain>
    </source>
</reference>
<dbReference type="EMBL" id="JTDL01000079">
    <property type="protein sequence ID" value="KHL04395.1"/>
    <property type="molecule type" value="Genomic_DNA"/>
</dbReference>
<accession>A0A0B2AL67</accession>
<dbReference type="Gene3D" id="3.30.70.360">
    <property type="match status" value="1"/>
</dbReference>
<dbReference type="GO" id="GO:0046872">
    <property type="term" value="F:metal ion binding"/>
    <property type="evidence" value="ECO:0007669"/>
    <property type="project" value="UniProtKB-KW"/>
</dbReference>
<comment type="caution">
    <text evidence="13">The sequence shown here is derived from an EMBL/GenBank/DDBJ whole genome shotgun (WGS) entry which is preliminary data.</text>
</comment>
<dbReference type="InterPro" id="IPR050072">
    <property type="entry name" value="Peptidase_M20A"/>
</dbReference>
<dbReference type="Proteomes" id="UP000030982">
    <property type="component" value="Unassembled WGS sequence"/>
</dbReference>